<protein>
    <submittedName>
        <fullName evidence="2">Uncharacterized protein</fullName>
    </submittedName>
</protein>
<reference evidence="2" key="1">
    <citation type="journal article" date="2021" name="Proc. Natl. Acad. Sci. U.S.A.">
        <title>A Catalog of Tens of Thousands of Viruses from Human Metagenomes Reveals Hidden Associations with Chronic Diseases.</title>
        <authorList>
            <person name="Tisza M.J."/>
            <person name="Buck C.B."/>
        </authorList>
    </citation>
    <scope>NUCLEOTIDE SEQUENCE</scope>
    <source>
        <strain evidence="2">Ct4QN2</strain>
    </source>
</reference>
<keyword evidence="1" id="KW-1133">Transmembrane helix</keyword>
<dbReference type="EMBL" id="BK015518">
    <property type="protein sequence ID" value="DAE10707.1"/>
    <property type="molecule type" value="Genomic_DNA"/>
</dbReference>
<accession>A0A8S5PW28</accession>
<sequence length="56" mass="6197">MSSDLFNSSPTLFRISSETLSILASFFSFNLLQRIPTLTLAIQLIKICTTQTTAIT</sequence>
<name>A0A8S5PW28_9CAUD</name>
<keyword evidence="1" id="KW-0472">Membrane</keyword>
<evidence type="ECO:0000313" key="2">
    <source>
        <dbReference type="EMBL" id="DAE10707.1"/>
    </source>
</evidence>
<evidence type="ECO:0000256" key="1">
    <source>
        <dbReference type="SAM" id="Phobius"/>
    </source>
</evidence>
<keyword evidence="1" id="KW-0812">Transmembrane</keyword>
<proteinExistence type="predicted"/>
<organism evidence="2">
    <name type="scientific">Myoviridae sp. ct4QN2</name>
    <dbReference type="NCBI Taxonomy" id="2825030"/>
    <lineage>
        <taxon>Viruses</taxon>
        <taxon>Duplodnaviria</taxon>
        <taxon>Heunggongvirae</taxon>
        <taxon>Uroviricota</taxon>
        <taxon>Caudoviricetes</taxon>
    </lineage>
</organism>
<feature type="transmembrane region" description="Helical" evidence="1">
    <location>
        <begin position="12"/>
        <end position="32"/>
    </location>
</feature>